<dbReference type="GO" id="GO:0098796">
    <property type="term" value="C:membrane protein complex"/>
    <property type="evidence" value="ECO:0007669"/>
    <property type="project" value="UniProtKB-ARBA"/>
</dbReference>
<dbReference type="PROSITE" id="PS01099">
    <property type="entry name" value="COMPLEX1_24K"/>
    <property type="match status" value="1"/>
</dbReference>
<evidence type="ECO:0000256" key="1">
    <source>
        <dbReference type="ARBA" id="ARBA00010643"/>
    </source>
</evidence>
<dbReference type="Pfam" id="PF01257">
    <property type="entry name" value="2Fe-2S_thioredx"/>
    <property type="match status" value="1"/>
</dbReference>
<dbReference type="InterPro" id="IPR036249">
    <property type="entry name" value="Thioredoxin-like_sf"/>
</dbReference>
<dbReference type="InterPro" id="IPR002023">
    <property type="entry name" value="NuoE-like"/>
</dbReference>
<evidence type="ECO:0000256" key="8">
    <source>
        <dbReference type="ARBA" id="ARBA00034078"/>
    </source>
</evidence>
<feature type="binding site" evidence="9">
    <location>
        <position position="163"/>
    </location>
    <ligand>
        <name>[2Fe-2S] cluster</name>
        <dbReference type="ChEBI" id="CHEBI:190135"/>
    </ligand>
</feature>
<sequence length="236" mass="25810">MQSSLLNRAAKLPALIPRRCSGSGLMVHRDTTENNVKTRFQFTPENLKKVKAVMANYPEGHKVAALIPTLDIAQRQHGWLPISAMHEVARILEIPRMRVYEVATFYTMFNRQPVGKYFVQVCATTPCMLRGAESLTEAAEKKLGIKVGETTKDGLFTLVEVECLGACANAPMIQINDDFYEDLTPSDVNDILSDLKAGKRPKPGPRSGRLAAEPHGGLTSLKGPPRGPGFGIQPGL</sequence>
<protein>
    <submittedName>
        <fullName evidence="11">Putative NADH dehydrogenase [ubiquinone] flavoprotein 2, mitochondrial</fullName>
    </submittedName>
</protein>
<feature type="binding site" evidence="9">
    <location>
        <position position="122"/>
    </location>
    <ligand>
        <name>[2Fe-2S] cluster</name>
        <dbReference type="ChEBI" id="CHEBI:190135"/>
    </ligand>
</feature>
<evidence type="ECO:0000313" key="12">
    <source>
        <dbReference type="Proteomes" id="UP000031036"/>
    </source>
</evidence>
<dbReference type="AlphaFoldDB" id="A0A0B2UYU5"/>
<dbReference type="Gene3D" id="1.10.10.1590">
    <property type="entry name" value="NADH-quinone oxidoreductase subunit E"/>
    <property type="match status" value="1"/>
</dbReference>
<comment type="caution">
    <text evidence="11">The sequence shown here is derived from an EMBL/GenBank/DDBJ whole genome shotgun (WGS) entry which is preliminary data.</text>
</comment>
<evidence type="ECO:0000256" key="2">
    <source>
        <dbReference type="ARBA" id="ARBA00022714"/>
    </source>
</evidence>
<evidence type="ECO:0000256" key="7">
    <source>
        <dbReference type="ARBA" id="ARBA00023027"/>
    </source>
</evidence>
<feature type="binding site" evidence="9">
    <location>
        <position position="127"/>
    </location>
    <ligand>
        <name>[2Fe-2S] cluster</name>
        <dbReference type="ChEBI" id="CHEBI:190135"/>
    </ligand>
</feature>
<name>A0A0B2UYU5_TOXCA</name>
<evidence type="ECO:0000256" key="9">
    <source>
        <dbReference type="PIRSR" id="PIRSR000216-1"/>
    </source>
</evidence>
<accession>A0A0B2UYU5</accession>
<reference evidence="11 12" key="1">
    <citation type="submission" date="2014-11" db="EMBL/GenBank/DDBJ databases">
        <title>Genetic blueprint of the zoonotic pathogen Toxocara canis.</title>
        <authorList>
            <person name="Zhu X.-Q."/>
            <person name="Korhonen P.K."/>
            <person name="Cai H."/>
            <person name="Young N.D."/>
            <person name="Nejsum P."/>
            <person name="von Samson-Himmelstjerna G."/>
            <person name="Boag P.R."/>
            <person name="Tan P."/>
            <person name="Li Q."/>
            <person name="Min J."/>
            <person name="Yang Y."/>
            <person name="Wang X."/>
            <person name="Fang X."/>
            <person name="Hall R.S."/>
            <person name="Hofmann A."/>
            <person name="Sternberg P.W."/>
            <person name="Jex A.R."/>
            <person name="Gasser R.B."/>
        </authorList>
    </citation>
    <scope>NUCLEOTIDE SEQUENCE [LARGE SCALE GENOMIC DNA]</scope>
    <source>
        <strain evidence="11">PN_DK_2014</strain>
    </source>
</reference>
<dbReference type="InterPro" id="IPR042128">
    <property type="entry name" value="NuoE_dom"/>
</dbReference>
<keyword evidence="6 9" id="KW-0411">Iron-sulfur</keyword>
<proteinExistence type="inferred from homology"/>
<dbReference type="GO" id="GO:0005743">
    <property type="term" value="C:mitochondrial inner membrane"/>
    <property type="evidence" value="ECO:0007669"/>
    <property type="project" value="UniProtKB-ARBA"/>
</dbReference>
<dbReference type="GO" id="GO:0003954">
    <property type="term" value="F:NADH dehydrogenase activity"/>
    <property type="evidence" value="ECO:0007669"/>
    <property type="project" value="TreeGrafter"/>
</dbReference>
<evidence type="ECO:0000256" key="5">
    <source>
        <dbReference type="ARBA" id="ARBA00023004"/>
    </source>
</evidence>
<dbReference type="InterPro" id="IPR041921">
    <property type="entry name" value="NuoE_N"/>
</dbReference>
<feature type="region of interest" description="Disordered" evidence="10">
    <location>
        <begin position="194"/>
        <end position="236"/>
    </location>
</feature>
<gene>
    <name evidence="11" type="primary">F53F4.10</name>
    <name evidence="11" type="ORF">Tcan_06406</name>
</gene>
<dbReference type="Gene3D" id="3.40.30.10">
    <property type="entry name" value="Glutaredoxin"/>
    <property type="match status" value="1"/>
</dbReference>
<keyword evidence="5 9" id="KW-0408">Iron</keyword>
<dbReference type="GO" id="GO:1902494">
    <property type="term" value="C:catalytic complex"/>
    <property type="evidence" value="ECO:0007669"/>
    <property type="project" value="UniProtKB-ARBA"/>
</dbReference>
<keyword evidence="4" id="KW-1278">Translocase</keyword>
<dbReference type="PANTHER" id="PTHR10371:SF3">
    <property type="entry name" value="NADH DEHYDROGENASE [UBIQUINONE] FLAVOPROTEIN 2, MITOCHONDRIAL"/>
    <property type="match status" value="1"/>
</dbReference>
<keyword evidence="12" id="KW-1185">Reference proteome</keyword>
<organism evidence="11 12">
    <name type="scientific">Toxocara canis</name>
    <name type="common">Canine roundworm</name>
    <dbReference type="NCBI Taxonomy" id="6265"/>
    <lineage>
        <taxon>Eukaryota</taxon>
        <taxon>Metazoa</taxon>
        <taxon>Ecdysozoa</taxon>
        <taxon>Nematoda</taxon>
        <taxon>Chromadorea</taxon>
        <taxon>Rhabditida</taxon>
        <taxon>Spirurina</taxon>
        <taxon>Ascaridomorpha</taxon>
        <taxon>Ascaridoidea</taxon>
        <taxon>Toxocaridae</taxon>
        <taxon>Toxocara</taxon>
    </lineage>
</organism>
<feature type="binding site" evidence="9">
    <location>
        <position position="167"/>
    </location>
    <ligand>
        <name>[2Fe-2S] cluster</name>
        <dbReference type="ChEBI" id="CHEBI:190135"/>
    </ligand>
</feature>
<dbReference type="GO" id="GO:0006120">
    <property type="term" value="P:mitochondrial electron transport, NADH to ubiquinone"/>
    <property type="evidence" value="ECO:0007669"/>
    <property type="project" value="UniProtKB-ARBA"/>
</dbReference>
<keyword evidence="2 9" id="KW-0001">2Fe-2S</keyword>
<dbReference type="FunFam" id="1.10.10.1590:FF:000001">
    <property type="entry name" value="NADH-quinone oxidoreductase subunit E"/>
    <property type="match status" value="1"/>
</dbReference>
<evidence type="ECO:0000313" key="11">
    <source>
        <dbReference type="EMBL" id="KHN74668.1"/>
    </source>
</evidence>
<keyword evidence="7" id="KW-0520">NAD</keyword>
<dbReference type="EMBL" id="JPKZ01002877">
    <property type="protein sequence ID" value="KHN74668.1"/>
    <property type="molecule type" value="Genomic_DNA"/>
</dbReference>
<dbReference type="NCBIfam" id="NF005722">
    <property type="entry name" value="PRK07539.1-2"/>
    <property type="match status" value="1"/>
</dbReference>
<dbReference type="STRING" id="6265.A0A0B2UYU5"/>
<evidence type="ECO:0000256" key="4">
    <source>
        <dbReference type="ARBA" id="ARBA00022967"/>
    </source>
</evidence>
<dbReference type="OMA" id="IMSIYPE"/>
<keyword evidence="3 9" id="KW-0479">Metal-binding</keyword>
<evidence type="ECO:0000256" key="3">
    <source>
        <dbReference type="ARBA" id="ARBA00022723"/>
    </source>
</evidence>
<dbReference type="PANTHER" id="PTHR10371">
    <property type="entry name" value="NADH DEHYDROGENASE UBIQUINONE FLAVOPROTEIN 2, MITOCHONDRIAL"/>
    <property type="match status" value="1"/>
</dbReference>
<dbReference type="GO" id="GO:0008137">
    <property type="term" value="F:NADH dehydrogenase (ubiquinone) activity"/>
    <property type="evidence" value="ECO:0007669"/>
    <property type="project" value="UniProtKB-ARBA"/>
</dbReference>
<evidence type="ECO:0000256" key="10">
    <source>
        <dbReference type="SAM" id="MobiDB-lite"/>
    </source>
</evidence>
<dbReference type="FunFam" id="3.40.30.10:FF:000022">
    <property type="entry name" value="NADH dehydrogenase flavoprotein 2, mitochondrial"/>
    <property type="match status" value="1"/>
</dbReference>
<dbReference type="CDD" id="cd03064">
    <property type="entry name" value="TRX_Fd_NuoE"/>
    <property type="match status" value="1"/>
</dbReference>
<comment type="similarity">
    <text evidence="1">Belongs to the complex I 24 kDa subunit family.</text>
</comment>
<keyword evidence="11" id="KW-0830">Ubiquinone</keyword>
<comment type="cofactor">
    <cofactor evidence="8">
        <name>[2Fe-2S] cluster</name>
        <dbReference type="ChEBI" id="CHEBI:190135"/>
    </cofactor>
</comment>
<dbReference type="GO" id="GO:0046872">
    <property type="term" value="F:metal ion binding"/>
    <property type="evidence" value="ECO:0007669"/>
    <property type="project" value="UniProtKB-KW"/>
</dbReference>
<dbReference type="SUPFAM" id="SSF52833">
    <property type="entry name" value="Thioredoxin-like"/>
    <property type="match status" value="1"/>
</dbReference>
<comment type="cofactor">
    <cofactor evidence="9">
        <name>[2Fe-2S] cluster</name>
        <dbReference type="ChEBI" id="CHEBI:190135"/>
    </cofactor>
    <text evidence="9">Binds 1 [2Fe-2S] cluster.</text>
</comment>
<dbReference type="NCBIfam" id="NF005725">
    <property type="entry name" value="PRK07539.1-5"/>
    <property type="match status" value="1"/>
</dbReference>
<dbReference type="Proteomes" id="UP000031036">
    <property type="component" value="Unassembled WGS sequence"/>
</dbReference>
<evidence type="ECO:0000256" key="6">
    <source>
        <dbReference type="ARBA" id="ARBA00023014"/>
    </source>
</evidence>
<dbReference type="OrthoDB" id="10254187at2759"/>
<dbReference type="NCBIfam" id="TIGR01958">
    <property type="entry name" value="nuoE_fam"/>
    <property type="match status" value="1"/>
</dbReference>
<dbReference type="PIRSF" id="PIRSF000216">
    <property type="entry name" value="NADH_DH_24kDa"/>
    <property type="match status" value="1"/>
</dbReference>
<dbReference type="GO" id="GO:0051537">
    <property type="term" value="F:2 iron, 2 sulfur cluster binding"/>
    <property type="evidence" value="ECO:0007669"/>
    <property type="project" value="UniProtKB-KW"/>
</dbReference>